<dbReference type="InterPro" id="IPR009081">
    <property type="entry name" value="PP-bd_ACP"/>
</dbReference>
<keyword evidence="3" id="KW-1185">Reference proteome</keyword>
<name>A0A1V9FRW0_9BACT</name>
<dbReference type="InterPro" id="IPR036736">
    <property type="entry name" value="ACP-like_sf"/>
</dbReference>
<sequence>MEVREKIRHFITANFIISNEEADVSFEDHENIFSLGFVNSMFAMKLLNYIESEFGFRVDNDDININNFKSVDNMVLLVNKMRGALT</sequence>
<dbReference type="Gene3D" id="1.10.1200.10">
    <property type="entry name" value="ACP-like"/>
    <property type="match status" value="1"/>
</dbReference>
<reference evidence="2 3" key="1">
    <citation type="submission" date="2016-03" db="EMBL/GenBank/DDBJ databases">
        <title>Niastella vici sp. nov., isolated from farmland soil.</title>
        <authorList>
            <person name="Chen L."/>
            <person name="Wang D."/>
            <person name="Yang S."/>
            <person name="Wang G."/>
        </authorList>
    </citation>
    <scope>NUCLEOTIDE SEQUENCE [LARGE SCALE GENOMIC DNA]</scope>
    <source>
        <strain evidence="2 3">DJ57</strain>
    </source>
</reference>
<dbReference type="Proteomes" id="UP000192796">
    <property type="component" value="Unassembled WGS sequence"/>
</dbReference>
<comment type="caution">
    <text evidence="2">The sequence shown here is derived from an EMBL/GenBank/DDBJ whole genome shotgun (WGS) entry which is preliminary data.</text>
</comment>
<dbReference type="AlphaFoldDB" id="A0A1V9FRW0"/>
<dbReference type="OrthoDB" id="677810at2"/>
<protein>
    <submittedName>
        <fullName evidence="2">Acyl carrier protein</fullName>
    </submittedName>
</protein>
<organism evidence="2 3">
    <name type="scientific">Niastella vici</name>
    <dbReference type="NCBI Taxonomy" id="1703345"/>
    <lineage>
        <taxon>Bacteria</taxon>
        <taxon>Pseudomonadati</taxon>
        <taxon>Bacteroidota</taxon>
        <taxon>Chitinophagia</taxon>
        <taxon>Chitinophagales</taxon>
        <taxon>Chitinophagaceae</taxon>
        <taxon>Niastella</taxon>
    </lineage>
</organism>
<evidence type="ECO:0000313" key="3">
    <source>
        <dbReference type="Proteomes" id="UP000192796"/>
    </source>
</evidence>
<dbReference type="EMBL" id="LVYD01000058">
    <property type="protein sequence ID" value="OQP61082.1"/>
    <property type="molecule type" value="Genomic_DNA"/>
</dbReference>
<dbReference type="SUPFAM" id="SSF47336">
    <property type="entry name" value="ACP-like"/>
    <property type="match status" value="1"/>
</dbReference>
<evidence type="ECO:0000313" key="2">
    <source>
        <dbReference type="EMBL" id="OQP61082.1"/>
    </source>
</evidence>
<dbReference type="STRING" id="1703345.A3860_05020"/>
<dbReference type="RefSeq" id="WP_081151322.1">
    <property type="nucleotide sequence ID" value="NZ_LVYD01000058.1"/>
</dbReference>
<dbReference type="Pfam" id="PF00550">
    <property type="entry name" value="PP-binding"/>
    <property type="match status" value="1"/>
</dbReference>
<gene>
    <name evidence="2" type="ORF">A3860_05020</name>
</gene>
<feature type="domain" description="Carrier" evidence="1">
    <location>
        <begin position="24"/>
        <end position="73"/>
    </location>
</feature>
<accession>A0A1V9FRW0</accession>
<evidence type="ECO:0000259" key="1">
    <source>
        <dbReference type="Pfam" id="PF00550"/>
    </source>
</evidence>
<proteinExistence type="predicted"/>